<feature type="region of interest" description="Disordered" evidence="1">
    <location>
        <begin position="650"/>
        <end position="674"/>
    </location>
</feature>
<feature type="domain" description="3'-5' exonuclease" evidence="2">
    <location>
        <begin position="970"/>
        <end position="1020"/>
    </location>
</feature>
<feature type="region of interest" description="Disordered" evidence="1">
    <location>
        <begin position="400"/>
        <end position="456"/>
    </location>
</feature>
<keyword evidence="4" id="KW-1185">Reference proteome</keyword>
<feature type="compositionally biased region" description="Low complexity" evidence="1">
    <location>
        <begin position="650"/>
        <end position="661"/>
    </location>
</feature>
<dbReference type="GO" id="GO:0004527">
    <property type="term" value="F:exonuclease activity"/>
    <property type="evidence" value="ECO:0007669"/>
    <property type="project" value="UniProtKB-KW"/>
</dbReference>
<feature type="compositionally biased region" description="Pro residues" evidence="1">
    <location>
        <begin position="54"/>
        <end position="71"/>
    </location>
</feature>
<keyword evidence="3" id="KW-0269">Exonuclease</keyword>
<comment type="caution">
    <text evidence="3">The sequence shown here is derived from an EMBL/GenBank/DDBJ whole genome shotgun (WGS) entry which is preliminary data.</text>
</comment>
<reference evidence="3 4" key="1">
    <citation type="journal article" date="2020" name="Fungal Divers.">
        <title>Resolving the Mortierellaceae phylogeny through synthesis of multi-gene phylogenetics and phylogenomics.</title>
        <authorList>
            <person name="Vandepol N."/>
            <person name="Liber J."/>
            <person name="Desiro A."/>
            <person name="Na H."/>
            <person name="Kennedy M."/>
            <person name="Barry K."/>
            <person name="Grigoriev I.V."/>
            <person name="Miller A.N."/>
            <person name="O'Donnell K."/>
            <person name="Stajich J.E."/>
            <person name="Bonito G."/>
        </authorList>
    </citation>
    <scope>NUCLEOTIDE SEQUENCE [LARGE SCALE GENOMIC DNA]</scope>
    <source>
        <strain evidence="3 4">AD045</strain>
    </source>
</reference>
<dbReference type="PANTHER" id="PTHR47765:SF2">
    <property type="entry name" value="EXONUCLEASE MUT-7 HOMOLOG"/>
    <property type="match status" value="1"/>
</dbReference>
<keyword evidence="3" id="KW-0378">Hydrolase</keyword>
<gene>
    <name evidence="3" type="primary">EXD3_2</name>
    <name evidence="3" type="ORF">BGZ96_010906</name>
</gene>
<organism evidence="3 4">
    <name type="scientific">Linnemannia gamsii</name>
    <dbReference type="NCBI Taxonomy" id="64522"/>
    <lineage>
        <taxon>Eukaryota</taxon>
        <taxon>Fungi</taxon>
        <taxon>Fungi incertae sedis</taxon>
        <taxon>Mucoromycota</taxon>
        <taxon>Mortierellomycotina</taxon>
        <taxon>Mortierellomycetes</taxon>
        <taxon>Mortierellales</taxon>
        <taxon>Mortierellaceae</taxon>
        <taxon>Linnemannia</taxon>
    </lineage>
</organism>
<dbReference type="InterPro" id="IPR012337">
    <property type="entry name" value="RNaseH-like_sf"/>
</dbReference>
<sequence length="1025" mass="113118">MTPSPPPHLKSTHSSWGKYNTSQRSQTPSLHMSRGSRFKPGTDSPSRFWGEPHYGPPRSRPYASTPPPPPYARVQQRQVTTRDKSDSPVPTKALEMNVINNNAFLFAQSLMTYLKNPIEYLRLLEHRQVDTLIETIVSALSTHPDPPEFIINALITVGTVAGLKNFDQEFELLVSALLAESLRSFLVWQRDLVEEHGNNSSGSSPLEYQGDGDDYEVDKYCGSGSDDTSVSAAVEESQLDLIVLDDDEDNTGSASLRTRSPHANTEPLVSTLSTALDDLTAIPEIDGTKVLKPLVSDLIDFSSWDRLDTPSVAGSTGSSVDSKGWQLLKATTKSKETPAHSPMDDDNYELGKVGGISDISLMQLDGMDSLLKEDVYKEKRPARTDIAELVHIFDSHFLTDSQDTSDGDGDGDCSALDRGEADDEKEDSGDSGQEDDDAEEEDDIDGPIQPHHRQKLKEEISCGKSSLQVFVTLDVMDMHRTLRQLAPLKEDNHGSVTTYGALLAHQLLQKGRYRECIAVLSKNIGPSMGVEQALLSRLLELGEEDIISTYIENDLERCRRVLLHINHQLSFQFYYWGLATTDMSQSEPPEYAEIPPIPGAGRARIQTRLVEMAMGLILFFDLEEDQPSYKFLDMFVRFCTVSSLLNQSSPSASSIPSNDPSRGPNNGVGQVGSGVSGGKGKEYLLTKAWRYVPLVLEMTRGSVTLQQMTVQHCIERRDLITAKFLASKLDIMEYYLEIAESDGGLSSIPAAVKATHPGLPLSEAALAAAKAPGPVSLYRLPNETKVIFVRQTHQLESMSAVLEKSHIVGIDTEWLPNIPEFRNLQKKEPRTAVIQLASDIDSMVFVVDVIAFLEGVDGGRRLVQILGSIFSNPKILKLAFDWDGDQDMLDGTFPEMHQQHNQLQNFLDLKFLWFKMRDSSNGADKSNIKTNNIAPARVHGGNTPVSMTGMLEAWSSLAPSLPGMYSIPGGLSGLLARLCGHKLDKTEQCSLWEQRPLTSSQLNYAASDAKCLLEIYLALMTIEQV</sequence>
<evidence type="ECO:0000313" key="4">
    <source>
        <dbReference type="Proteomes" id="UP001194696"/>
    </source>
</evidence>
<dbReference type="Gene3D" id="3.30.420.10">
    <property type="entry name" value="Ribonuclease H-like superfamily/Ribonuclease H"/>
    <property type="match status" value="1"/>
</dbReference>
<name>A0ABQ7JT96_9FUNG</name>
<dbReference type="Proteomes" id="UP001194696">
    <property type="component" value="Unassembled WGS sequence"/>
</dbReference>
<dbReference type="PANTHER" id="PTHR47765">
    <property type="entry name" value="3'-5' EXONUCLEASE DOMAIN-CONTAINING PROTEIN"/>
    <property type="match status" value="1"/>
</dbReference>
<dbReference type="InterPro" id="IPR036397">
    <property type="entry name" value="RNaseH_sf"/>
</dbReference>
<proteinExistence type="predicted"/>
<dbReference type="EMBL" id="JAAAIM010000737">
    <property type="protein sequence ID" value="KAG0284748.1"/>
    <property type="molecule type" value="Genomic_DNA"/>
</dbReference>
<dbReference type="InterPro" id="IPR002562">
    <property type="entry name" value="3'-5'_exonuclease_dom"/>
</dbReference>
<keyword evidence="3" id="KW-0540">Nuclease</keyword>
<protein>
    <submittedName>
        <fullName evidence="3">Exonuclease mut-7</fullName>
    </submittedName>
</protein>
<dbReference type="SUPFAM" id="SSF53098">
    <property type="entry name" value="Ribonuclease H-like"/>
    <property type="match status" value="1"/>
</dbReference>
<evidence type="ECO:0000256" key="1">
    <source>
        <dbReference type="SAM" id="MobiDB-lite"/>
    </source>
</evidence>
<feature type="region of interest" description="Disordered" evidence="1">
    <location>
        <begin position="1"/>
        <end position="89"/>
    </location>
</feature>
<evidence type="ECO:0000259" key="2">
    <source>
        <dbReference type="Pfam" id="PF01612"/>
    </source>
</evidence>
<dbReference type="InterPro" id="IPR052408">
    <property type="entry name" value="Exonuclease_MUT-7-like"/>
</dbReference>
<accession>A0ABQ7JT96</accession>
<dbReference type="Pfam" id="PF01612">
    <property type="entry name" value="DNA_pol_A_exo1"/>
    <property type="match status" value="1"/>
</dbReference>
<feature type="compositionally biased region" description="Polar residues" evidence="1">
    <location>
        <begin position="12"/>
        <end position="30"/>
    </location>
</feature>
<evidence type="ECO:0000313" key="3">
    <source>
        <dbReference type="EMBL" id="KAG0284748.1"/>
    </source>
</evidence>
<feature type="compositionally biased region" description="Acidic residues" evidence="1">
    <location>
        <begin position="420"/>
        <end position="445"/>
    </location>
</feature>